<dbReference type="PRINTS" id="PR01217">
    <property type="entry name" value="PRICHEXTENSN"/>
</dbReference>
<evidence type="ECO:0000313" key="2">
    <source>
        <dbReference type="EMBL" id="KAJ7667076.1"/>
    </source>
</evidence>
<dbReference type="Proteomes" id="UP001221757">
    <property type="component" value="Unassembled WGS sequence"/>
</dbReference>
<feature type="region of interest" description="Disordered" evidence="1">
    <location>
        <begin position="357"/>
        <end position="383"/>
    </location>
</feature>
<feature type="region of interest" description="Disordered" evidence="1">
    <location>
        <begin position="213"/>
        <end position="339"/>
    </location>
</feature>
<feature type="compositionally biased region" description="Low complexity" evidence="1">
    <location>
        <begin position="290"/>
        <end position="305"/>
    </location>
</feature>
<dbReference type="AlphaFoldDB" id="A0AAD7G8T0"/>
<feature type="compositionally biased region" description="Polar residues" evidence="1">
    <location>
        <begin position="233"/>
        <end position="251"/>
    </location>
</feature>
<comment type="caution">
    <text evidence="2">The sequence shown here is derived from an EMBL/GenBank/DDBJ whole genome shotgun (WGS) entry which is preliminary data.</text>
</comment>
<feature type="region of interest" description="Disordered" evidence="1">
    <location>
        <begin position="119"/>
        <end position="196"/>
    </location>
</feature>
<keyword evidence="3" id="KW-1185">Reference proteome</keyword>
<feature type="compositionally biased region" description="Low complexity" evidence="1">
    <location>
        <begin position="256"/>
        <end position="282"/>
    </location>
</feature>
<sequence>MSGSFVKHIPRTFFLGEQTVTYNEYRGPRAPSATLGAIGDIFVDFKAPALYARYVAGWTLWPGPQARNAALAHPAYPDHFLWASTVRSRVLWAPKTKMKKAVASAAEILTQIIEADGRRDSKLKRKMPEAPAGAGDAKKPRVSEPVPPEPARAGPAPSSTAEPSALVASGPETPAKPTETPSKAKAPPVIRPKEPIPQHVGASIEPAIPIIQPPVPPVASTSGTKPSAPVATITPSTKSPAPPVTSSNQPSLAVVPSATPATRRPAPPTASSTKSSATPATKLPAPPIASSTKPSVSVVPSITPATKPPAPPTTSRTKPPTTTSAVKASAPRTKSESSITQCGYIACHLQCEALRASPQAPRSRGFQRVAQTPTRPTAHPRCG</sequence>
<evidence type="ECO:0000256" key="1">
    <source>
        <dbReference type="SAM" id="MobiDB-lite"/>
    </source>
</evidence>
<reference evidence="2" key="1">
    <citation type="submission" date="2023-03" db="EMBL/GenBank/DDBJ databases">
        <title>Massive genome expansion in bonnet fungi (Mycena s.s.) driven by repeated elements and novel gene families across ecological guilds.</title>
        <authorList>
            <consortium name="Lawrence Berkeley National Laboratory"/>
            <person name="Harder C.B."/>
            <person name="Miyauchi S."/>
            <person name="Viragh M."/>
            <person name="Kuo A."/>
            <person name="Thoen E."/>
            <person name="Andreopoulos B."/>
            <person name="Lu D."/>
            <person name="Skrede I."/>
            <person name="Drula E."/>
            <person name="Henrissat B."/>
            <person name="Morin E."/>
            <person name="Kohler A."/>
            <person name="Barry K."/>
            <person name="LaButti K."/>
            <person name="Morin E."/>
            <person name="Salamov A."/>
            <person name="Lipzen A."/>
            <person name="Mereny Z."/>
            <person name="Hegedus B."/>
            <person name="Baldrian P."/>
            <person name="Stursova M."/>
            <person name="Weitz H."/>
            <person name="Taylor A."/>
            <person name="Grigoriev I.V."/>
            <person name="Nagy L.G."/>
            <person name="Martin F."/>
            <person name="Kauserud H."/>
        </authorList>
    </citation>
    <scope>NUCLEOTIDE SEQUENCE</scope>
    <source>
        <strain evidence="2">CBHHK067</strain>
    </source>
</reference>
<name>A0AAD7G8T0_MYCRO</name>
<protein>
    <submittedName>
        <fullName evidence="2">Uncharacterized protein</fullName>
    </submittedName>
</protein>
<proteinExistence type="predicted"/>
<organism evidence="2 3">
    <name type="scientific">Mycena rosella</name>
    <name type="common">Pink bonnet</name>
    <name type="synonym">Agaricus rosellus</name>
    <dbReference type="NCBI Taxonomy" id="1033263"/>
    <lineage>
        <taxon>Eukaryota</taxon>
        <taxon>Fungi</taxon>
        <taxon>Dikarya</taxon>
        <taxon>Basidiomycota</taxon>
        <taxon>Agaricomycotina</taxon>
        <taxon>Agaricomycetes</taxon>
        <taxon>Agaricomycetidae</taxon>
        <taxon>Agaricales</taxon>
        <taxon>Marasmiineae</taxon>
        <taxon>Mycenaceae</taxon>
        <taxon>Mycena</taxon>
    </lineage>
</organism>
<gene>
    <name evidence="2" type="ORF">B0H17DRAFT_258048</name>
</gene>
<dbReference type="EMBL" id="JARKIE010000206">
    <property type="protein sequence ID" value="KAJ7667076.1"/>
    <property type="molecule type" value="Genomic_DNA"/>
</dbReference>
<feature type="compositionally biased region" description="Low complexity" evidence="1">
    <location>
        <begin position="313"/>
        <end position="325"/>
    </location>
</feature>
<evidence type="ECO:0000313" key="3">
    <source>
        <dbReference type="Proteomes" id="UP001221757"/>
    </source>
</evidence>
<accession>A0AAD7G8T0</accession>